<proteinExistence type="predicted"/>
<reference evidence="2" key="1">
    <citation type="submission" date="2021-03" db="EMBL/GenBank/DDBJ databases">
        <title>Draft genome sequence of rust myrtle Austropuccinia psidii MF-1, a brazilian biotype.</title>
        <authorList>
            <person name="Quecine M.C."/>
            <person name="Pachon D.M.R."/>
            <person name="Bonatelli M.L."/>
            <person name="Correr F.H."/>
            <person name="Franceschini L.M."/>
            <person name="Leite T.F."/>
            <person name="Margarido G.R.A."/>
            <person name="Almeida C.A."/>
            <person name="Ferrarezi J.A."/>
            <person name="Labate C.A."/>
        </authorList>
    </citation>
    <scope>NUCLEOTIDE SEQUENCE</scope>
    <source>
        <strain evidence="2">MF-1</strain>
    </source>
</reference>
<dbReference type="AlphaFoldDB" id="A0A9Q3HJS9"/>
<evidence type="ECO:0000256" key="1">
    <source>
        <dbReference type="SAM" id="MobiDB-lite"/>
    </source>
</evidence>
<dbReference type="Proteomes" id="UP000765509">
    <property type="component" value="Unassembled WGS sequence"/>
</dbReference>
<organism evidence="2 3">
    <name type="scientific">Austropuccinia psidii MF-1</name>
    <dbReference type="NCBI Taxonomy" id="1389203"/>
    <lineage>
        <taxon>Eukaryota</taxon>
        <taxon>Fungi</taxon>
        <taxon>Dikarya</taxon>
        <taxon>Basidiomycota</taxon>
        <taxon>Pucciniomycotina</taxon>
        <taxon>Pucciniomycetes</taxon>
        <taxon>Pucciniales</taxon>
        <taxon>Sphaerophragmiaceae</taxon>
        <taxon>Austropuccinia</taxon>
    </lineage>
</organism>
<accession>A0A9Q3HJS9</accession>
<evidence type="ECO:0000313" key="3">
    <source>
        <dbReference type="Proteomes" id="UP000765509"/>
    </source>
</evidence>
<feature type="region of interest" description="Disordered" evidence="1">
    <location>
        <begin position="89"/>
        <end position="108"/>
    </location>
</feature>
<dbReference type="EMBL" id="AVOT02020054">
    <property type="protein sequence ID" value="MBW0507998.1"/>
    <property type="molecule type" value="Genomic_DNA"/>
</dbReference>
<comment type="caution">
    <text evidence="2">The sequence shown here is derived from an EMBL/GenBank/DDBJ whole genome shotgun (WGS) entry which is preliminary data.</text>
</comment>
<name>A0A9Q3HJS9_9BASI</name>
<evidence type="ECO:0000313" key="2">
    <source>
        <dbReference type="EMBL" id="MBW0507998.1"/>
    </source>
</evidence>
<protein>
    <submittedName>
        <fullName evidence="2">Uncharacterized protein</fullName>
    </submittedName>
</protein>
<gene>
    <name evidence="2" type="ORF">O181_047713</name>
</gene>
<keyword evidence="3" id="KW-1185">Reference proteome</keyword>
<sequence length="108" mass="12352">MGPSASVYIEFEQPQSLKQNERLIYGTINYNWIDREKFSGVQTHTSILKETPSVPSELSQTLPANRRGQVLLQKQEPHFTGQIESIGLPWPCEKHHEGQEDQTQFKGT</sequence>